<sequence length="154" mass="17986">MDIKIIPFEPKYAGRFKDLNQAWLEKFFFVEPKDVLLLRDCENSIIDKGGYIFFAEHEKSIIGCFSFIKIENDVFELGKMAVDENYQGMKIGQHLLTFAIDFAKKGGWKKIILYSSTKLDAALHIYRKYGFTEIPLEKENPYVRSDIKMELLLN</sequence>
<accession>A0ACC7LLH8</accession>
<name>A0ACC7LLH8_9FLAO</name>
<evidence type="ECO:0000313" key="1">
    <source>
        <dbReference type="EMBL" id="MFH6604100.1"/>
    </source>
</evidence>
<comment type="caution">
    <text evidence="1">The sequence shown here is derived from an EMBL/GenBank/DDBJ whole genome shotgun (WGS) entry which is preliminary data.</text>
</comment>
<keyword evidence="1" id="KW-0012">Acyltransferase</keyword>
<dbReference type="Proteomes" id="UP001595191">
    <property type="component" value="Unassembled WGS sequence"/>
</dbReference>
<organism evidence="1 2">
    <name type="scientific">Meishania litoralis</name>
    <dbReference type="NCBI Taxonomy" id="3434685"/>
    <lineage>
        <taxon>Bacteria</taxon>
        <taxon>Pseudomonadati</taxon>
        <taxon>Bacteroidota</taxon>
        <taxon>Flavobacteriia</taxon>
        <taxon>Flavobacteriales</taxon>
        <taxon>Flavobacteriaceae</taxon>
        <taxon>Meishania</taxon>
    </lineage>
</organism>
<proteinExistence type="predicted"/>
<gene>
    <name evidence="1" type="ORF">ACEZ3G_11475</name>
</gene>
<dbReference type="EMBL" id="JBHFPV010000002">
    <property type="protein sequence ID" value="MFH6604100.1"/>
    <property type="molecule type" value="Genomic_DNA"/>
</dbReference>
<keyword evidence="2" id="KW-1185">Reference proteome</keyword>
<reference evidence="1" key="1">
    <citation type="submission" date="2024-09" db="EMBL/GenBank/DDBJ databases">
        <authorList>
            <person name="Liu J."/>
        </authorList>
    </citation>
    <scope>NUCLEOTIDE SEQUENCE</scope>
    <source>
        <strain evidence="1">NBU2967</strain>
    </source>
</reference>
<keyword evidence="1" id="KW-0808">Transferase</keyword>
<protein>
    <submittedName>
        <fullName evidence="1">GNAT family N-acetyltransferase</fullName>
        <ecNumber evidence="1">2.3.-.-</ecNumber>
    </submittedName>
</protein>
<evidence type="ECO:0000313" key="2">
    <source>
        <dbReference type="Proteomes" id="UP001595191"/>
    </source>
</evidence>
<dbReference type="EC" id="2.3.-.-" evidence="1"/>